<name>A0ABN1MFD0_9FLAO</name>
<keyword evidence="2" id="KW-1185">Reference proteome</keyword>
<accession>A0ABN1MFD0</accession>
<organism evidence="1 2">
    <name type="scientific">Gangjinia marincola</name>
    <dbReference type="NCBI Taxonomy" id="578463"/>
    <lineage>
        <taxon>Bacteria</taxon>
        <taxon>Pseudomonadati</taxon>
        <taxon>Bacteroidota</taxon>
        <taxon>Flavobacteriia</taxon>
        <taxon>Flavobacteriales</taxon>
        <taxon>Flavobacteriaceae</taxon>
        <taxon>Gangjinia</taxon>
    </lineage>
</organism>
<protein>
    <submittedName>
        <fullName evidence="1">Uncharacterized protein</fullName>
    </submittedName>
</protein>
<proteinExistence type="predicted"/>
<dbReference type="EMBL" id="BAAAFG010000012">
    <property type="protein sequence ID" value="GAA0871783.1"/>
    <property type="molecule type" value="Genomic_DNA"/>
</dbReference>
<comment type="caution">
    <text evidence="1">The sequence shown here is derived from an EMBL/GenBank/DDBJ whole genome shotgun (WGS) entry which is preliminary data.</text>
</comment>
<dbReference type="RefSeq" id="WP_343764495.1">
    <property type="nucleotide sequence ID" value="NZ_BAAAFG010000012.1"/>
</dbReference>
<reference evidence="1 2" key="1">
    <citation type="journal article" date="2019" name="Int. J. Syst. Evol. Microbiol.">
        <title>The Global Catalogue of Microorganisms (GCM) 10K type strain sequencing project: providing services to taxonomists for standard genome sequencing and annotation.</title>
        <authorList>
            <consortium name="The Broad Institute Genomics Platform"/>
            <consortium name="The Broad Institute Genome Sequencing Center for Infectious Disease"/>
            <person name="Wu L."/>
            <person name="Ma J."/>
        </authorList>
    </citation>
    <scope>NUCLEOTIDE SEQUENCE [LARGE SCALE GENOMIC DNA]</scope>
    <source>
        <strain evidence="1 2">JCM 16082</strain>
    </source>
</reference>
<evidence type="ECO:0000313" key="2">
    <source>
        <dbReference type="Proteomes" id="UP001500507"/>
    </source>
</evidence>
<evidence type="ECO:0000313" key="1">
    <source>
        <dbReference type="EMBL" id="GAA0871783.1"/>
    </source>
</evidence>
<gene>
    <name evidence="1" type="ORF">GCM10009117_09290</name>
</gene>
<dbReference type="Proteomes" id="UP001500507">
    <property type="component" value="Unassembled WGS sequence"/>
</dbReference>
<sequence>MENVEVDYDLMIRSQLNQLIGYGSEDTIYCRFEEDLFCQTNLWFLVYFLQQHAKRNLVYLVRPKPDSPFSFAACNTKELVEAFQRKLEIKDTKTFSELYEYYATQQHEKLLTNAKDLSPDYPFVLPAVEAHLARNLGFNRPGKPQQIIKQLIEENNTQKLNVIFPLFQKEAAIYGFGDL</sequence>